<dbReference type="AlphaFoldDB" id="A0A7J6NIQ9"/>
<keyword evidence="1" id="KW-0732">Signal</keyword>
<dbReference type="EMBL" id="JABANP010000352">
    <property type="protein sequence ID" value="KAF4683674.1"/>
    <property type="molecule type" value="Genomic_DNA"/>
</dbReference>
<gene>
    <name evidence="2" type="ORF">FOZ60_008807</name>
</gene>
<sequence length="283" mass="32893">MPFNVLWALFVPSALGVISLRERPFKFYCHFHKALQSVCFRTKEWYGIVGINANEIFAYEDHPRMPYYNSSSCKAHPRVSYVDVRPRGAWVSIETGKFPWPVEYPIKYEKVDGRNGQPGYFDVNFTDYDGPRRFTRLMPVSMYGIPLRGDPPQAEFVMHHPTKWTAILKQGRYSETKKRYKRVFELRVNFSESEWILRNVKTLDGGIVKGFRGNVAGRREHAEAFFFELPTNGTQYGLMVTSGVESFVLYRTDEVKVRDHDMLPPGLVRPRTSIQLGLPRYDS</sequence>
<feature type="chain" id="PRO_5029486498" evidence="1">
    <location>
        <begin position="17"/>
        <end position="283"/>
    </location>
</feature>
<protein>
    <submittedName>
        <fullName evidence="2">Uncharacterized protein</fullName>
    </submittedName>
</protein>
<evidence type="ECO:0000256" key="1">
    <source>
        <dbReference type="SAM" id="SignalP"/>
    </source>
</evidence>
<feature type="signal peptide" evidence="1">
    <location>
        <begin position="1"/>
        <end position="16"/>
    </location>
</feature>
<comment type="caution">
    <text evidence="2">The sequence shown here is derived from an EMBL/GenBank/DDBJ whole genome shotgun (WGS) entry which is preliminary data.</text>
</comment>
<evidence type="ECO:0000313" key="3">
    <source>
        <dbReference type="Proteomes" id="UP000541610"/>
    </source>
</evidence>
<proteinExistence type="predicted"/>
<evidence type="ECO:0000313" key="2">
    <source>
        <dbReference type="EMBL" id="KAF4683674.1"/>
    </source>
</evidence>
<name>A0A7J6NIQ9_PEROL</name>
<organism evidence="2 3">
    <name type="scientific">Perkinsus olseni</name>
    <name type="common">Perkinsus atlanticus</name>
    <dbReference type="NCBI Taxonomy" id="32597"/>
    <lineage>
        <taxon>Eukaryota</taxon>
        <taxon>Sar</taxon>
        <taxon>Alveolata</taxon>
        <taxon>Perkinsozoa</taxon>
        <taxon>Perkinsea</taxon>
        <taxon>Perkinsida</taxon>
        <taxon>Perkinsidae</taxon>
        <taxon>Perkinsus</taxon>
    </lineage>
</organism>
<reference evidence="2 3" key="1">
    <citation type="submission" date="2020-04" db="EMBL/GenBank/DDBJ databases">
        <title>Perkinsus olseni comparative genomics.</title>
        <authorList>
            <person name="Bogema D.R."/>
        </authorList>
    </citation>
    <scope>NUCLEOTIDE SEQUENCE [LARGE SCALE GENOMIC DNA]</scope>
    <source>
        <strain evidence="2">00978-12</strain>
    </source>
</reference>
<accession>A0A7J6NIQ9</accession>
<dbReference type="Proteomes" id="UP000541610">
    <property type="component" value="Unassembled WGS sequence"/>
</dbReference>